<evidence type="ECO:0000313" key="2">
    <source>
        <dbReference type="Proteomes" id="UP000052982"/>
    </source>
</evidence>
<dbReference type="AlphaFoldDB" id="A0A101T104"/>
<dbReference type="RefSeq" id="WP_055637010.1">
    <property type="nucleotide sequence ID" value="NZ_JBIRRP010000022.1"/>
</dbReference>
<keyword evidence="2" id="KW-1185">Reference proteome</keyword>
<proteinExistence type="predicted"/>
<reference evidence="1 2" key="1">
    <citation type="submission" date="2015-10" db="EMBL/GenBank/DDBJ databases">
        <title>Draft genome sequence of Streptomyces griseoruber DSM 40281, type strain for the species Streptomyces griseoruber.</title>
        <authorList>
            <person name="Ruckert C."/>
            <person name="Winkler A."/>
            <person name="Kalinowski J."/>
            <person name="Kampfer P."/>
            <person name="Glaeser S."/>
        </authorList>
    </citation>
    <scope>NUCLEOTIDE SEQUENCE [LARGE SCALE GENOMIC DNA]</scope>
    <source>
        <strain evidence="1 2">DSM 40281</strain>
    </source>
</reference>
<organism evidence="1 2">
    <name type="scientific">Streptomyces griseoruber</name>
    <dbReference type="NCBI Taxonomy" id="1943"/>
    <lineage>
        <taxon>Bacteria</taxon>
        <taxon>Bacillati</taxon>
        <taxon>Actinomycetota</taxon>
        <taxon>Actinomycetes</taxon>
        <taxon>Kitasatosporales</taxon>
        <taxon>Streptomycetaceae</taxon>
        <taxon>Streptomyces</taxon>
    </lineage>
</organism>
<evidence type="ECO:0000313" key="1">
    <source>
        <dbReference type="EMBL" id="KUN83782.1"/>
    </source>
</evidence>
<name>A0A101T104_9ACTN</name>
<sequence length="76" mass="8443">MDSDLLDGSPRNNLGTEGGLRAALAAFEELHQSAYEGLHFPVDSWELKRIARWFLLSCVVLPWAVEQYDAQLAPVG</sequence>
<dbReference type="Proteomes" id="UP000052982">
    <property type="component" value="Unassembled WGS sequence"/>
</dbReference>
<protein>
    <submittedName>
        <fullName evidence="1">Uncharacterized protein</fullName>
    </submittedName>
</protein>
<dbReference type="OrthoDB" id="4265456at2"/>
<dbReference type="EMBL" id="LMWW01000020">
    <property type="protein sequence ID" value="KUN83782.1"/>
    <property type="molecule type" value="Genomic_DNA"/>
</dbReference>
<accession>A0A101T104</accession>
<comment type="caution">
    <text evidence="1">The sequence shown here is derived from an EMBL/GenBank/DDBJ whole genome shotgun (WGS) entry which is preliminary data.</text>
</comment>
<gene>
    <name evidence="1" type="ORF">AQJ64_16860</name>
</gene>